<dbReference type="EMBL" id="CAAALY010054228">
    <property type="protein sequence ID" value="VEL22008.1"/>
    <property type="molecule type" value="Genomic_DNA"/>
</dbReference>
<dbReference type="Proteomes" id="UP000784294">
    <property type="component" value="Unassembled WGS sequence"/>
</dbReference>
<keyword evidence="2" id="KW-1185">Reference proteome</keyword>
<comment type="caution">
    <text evidence="1">The sequence shown here is derived from an EMBL/GenBank/DDBJ whole genome shotgun (WGS) entry which is preliminary data.</text>
</comment>
<organism evidence="1 2">
    <name type="scientific">Protopolystoma xenopodis</name>
    <dbReference type="NCBI Taxonomy" id="117903"/>
    <lineage>
        <taxon>Eukaryota</taxon>
        <taxon>Metazoa</taxon>
        <taxon>Spiralia</taxon>
        <taxon>Lophotrochozoa</taxon>
        <taxon>Platyhelminthes</taxon>
        <taxon>Monogenea</taxon>
        <taxon>Polyopisthocotylea</taxon>
        <taxon>Polystomatidea</taxon>
        <taxon>Polystomatidae</taxon>
        <taxon>Protopolystoma</taxon>
    </lineage>
</organism>
<name>A0A448WWK1_9PLAT</name>
<evidence type="ECO:0000313" key="2">
    <source>
        <dbReference type="Proteomes" id="UP000784294"/>
    </source>
</evidence>
<sequence length="206" mass="23327">LPSSLNPDLIRKIYTARSESVTEVTVTDISTNKSQQRTIWPDPSVLTEQETRLGVLRQAVLERLVTDYLALEFKPSTSYEDSYNAGSLPHKDLIRKHKQLLRRRRALELAELIMIKKRKLTLEPFSSGISDNKMETEDLNSTEAGPIDPDVATEKVCRPSLEKTGLKHCPAMPVAMVHFIERPEGMLFCRRLLAEEKASGVYFKAS</sequence>
<proteinExistence type="predicted"/>
<gene>
    <name evidence="1" type="ORF">PXEA_LOCUS15448</name>
</gene>
<protein>
    <submittedName>
        <fullName evidence="1">Uncharacterized protein</fullName>
    </submittedName>
</protein>
<feature type="non-terminal residue" evidence="1">
    <location>
        <position position="1"/>
    </location>
</feature>
<evidence type="ECO:0000313" key="1">
    <source>
        <dbReference type="EMBL" id="VEL22008.1"/>
    </source>
</evidence>
<reference evidence="1" key="1">
    <citation type="submission" date="2018-11" db="EMBL/GenBank/DDBJ databases">
        <authorList>
            <consortium name="Pathogen Informatics"/>
        </authorList>
    </citation>
    <scope>NUCLEOTIDE SEQUENCE</scope>
</reference>
<dbReference type="AlphaFoldDB" id="A0A448WWK1"/>
<accession>A0A448WWK1</accession>